<feature type="signal peptide" evidence="2">
    <location>
        <begin position="1"/>
        <end position="23"/>
    </location>
</feature>
<keyword evidence="1" id="KW-0472">Membrane</keyword>
<evidence type="ECO:0000313" key="4">
    <source>
        <dbReference type="Proteomes" id="UP001562425"/>
    </source>
</evidence>
<reference evidence="3 4" key="1">
    <citation type="submission" date="2024-05" db="EMBL/GenBank/DDBJ databases">
        <title>Culex pipiens pipiens assembly and annotation.</title>
        <authorList>
            <person name="Alout H."/>
            <person name="Durand T."/>
        </authorList>
    </citation>
    <scope>NUCLEOTIDE SEQUENCE [LARGE SCALE GENOMIC DNA]</scope>
    <source>
        <strain evidence="3">HA-2024</strain>
        <tissue evidence="3">Whole body</tissue>
    </source>
</reference>
<sequence>MNTYLWTAALLACFLALGGRGYGDLIVDLCGENITDANLEEELGKLTRDKIVIDLCDNQLKNFHRDLFRRFDRLDQLVFDGNPDLGFPPDGSPFLVVKSLIELQCVKCGVEKIFNRSLQAEPMVVSDCYISIYLTIITLALIGTVVILVGVWLKKKKYDSELKLSILTRATLIQVQSTDL</sequence>
<evidence type="ECO:0000256" key="2">
    <source>
        <dbReference type="SAM" id="SignalP"/>
    </source>
</evidence>
<feature type="chain" id="PRO_5044824056" evidence="2">
    <location>
        <begin position="24"/>
        <end position="180"/>
    </location>
</feature>
<evidence type="ECO:0000313" key="3">
    <source>
        <dbReference type="EMBL" id="KAL1399873.1"/>
    </source>
</evidence>
<protein>
    <submittedName>
        <fullName evidence="3">Uncharacterized protein</fullName>
    </submittedName>
</protein>
<comment type="caution">
    <text evidence="3">The sequence shown here is derived from an EMBL/GenBank/DDBJ whole genome shotgun (WGS) entry which is preliminary data.</text>
</comment>
<name>A0ABD1DJI5_CULPP</name>
<keyword evidence="1" id="KW-1133">Transmembrane helix</keyword>
<proteinExistence type="predicted"/>
<evidence type="ECO:0000256" key="1">
    <source>
        <dbReference type="SAM" id="Phobius"/>
    </source>
</evidence>
<gene>
    <name evidence="3" type="ORF">pipiens_002149</name>
</gene>
<keyword evidence="2" id="KW-0732">Signal</keyword>
<accession>A0ABD1DJI5</accession>
<dbReference type="AlphaFoldDB" id="A0ABD1DJI5"/>
<organism evidence="3 4">
    <name type="scientific">Culex pipiens pipiens</name>
    <name type="common">Northern house mosquito</name>
    <dbReference type="NCBI Taxonomy" id="38569"/>
    <lineage>
        <taxon>Eukaryota</taxon>
        <taxon>Metazoa</taxon>
        <taxon>Ecdysozoa</taxon>
        <taxon>Arthropoda</taxon>
        <taxon>Hexapoda</taxon>
        <taxon>Insecta</taxon>
        <taxon>Pterygota</taxon>
        <taxon>Neoptera</taxon>
        <taxon>Endopterygota</taxon>
        <taxon>Diptera</taxon>
        <taxon>Nematocera</taxon>
        <taxon>Culicoidea</taxon>
        <taxon>Culicidae</taxon>
        <taxon>Culicinae</taxon>
        <taxon>Culicini</taxon>
        <taxon>Culex</taxon>
        <taxon>Culex</taxon>
    </lineage>
</organism>
<feature type="transmembrane region" description="Helical" evidence="1">
    <location>
        <begin position="132"/>
        <end position="153"/>
    </location>
</feature>
<keyword evidence="1" id="KW-0812">Transmembrane</keyword>
<keyword evidence="4" id="KW-1185">Reference proteome</keyword>
<dbReference type="EMBL" id="JBEHCU010005426">
    <property type="protein sequence ID" value="KAL1399873.1"/>
    <property type="molecule type" value="Genomic_DNA"/>
</dbReference>
<dbReference type="Proteomes" id="UP001562425">
    <property type="component" value="Unassembled WGS sequence"/>
</dbReference>